<dbReference type="Proteomes" id="UP000789390">
    <property type="component" value="Unassembled WGS sequence"/>
</dbReference>
<evidence type="ECO:0000313" key="2">
    <source>
        <dbReference type="EMBL" id="CAH0104311.1"/>
    </source>
</evidence>
<sequence length="39" mass="4580">MGTIEEDTEEELWDWGPDQSAIYKDQIPDRSVEIRQGLE</sequence>
<protein>
    <submittedName>
        <fullName evidence="2">Uncharacterized protein</fullName>
    </submittedName>
</protein>
<feature type="compositionally biased region" description="Acidic residues" evidence="1">
    <location>
        <begin position="1"/>
        <end position="13"/>
    </location>
</feature>
<accession>A0A8J2RMH3</accession>
<proteinExistence type="predicted"/>
<evidence type="ECO:0000313" key="3">
    <source>
        <dbReference type="Proteomes" id="UP000789390"/>
    </source>
</evidence>
<dbReference type="AlphaFoldDB" id="A0A8J2RMH3"/>
<gene>
    <name evidence="2" type="ORF">DGAL_LOCUS7079</name>
</gene>
<comment type="caution">
    <text evidence="2">The sequence shown here is derived from an EMBL/GenBank/DDBJ whole genome shotgun (WGS) entry which is preliminary data.</text>
</comment>
<dbReference type="EMBL" id="CAKKLH010000135">
    <property type="protein sequence ID" value="CAH0104311.1"/>
    <property type="molecule type" value="Genomic_DNA"/>
</dbReference>
<reference evidence="2" key="1">
    <citation type="submission" date="2021-11" db="EMBL/GenBank/DDBJ databases">
        <authorList>
            <person name="Schell T."/>
        </authorList>
    </citation>
    <scope>NUCLEOTIDE SEQUENCE</scope>
    <source>
        <strain evidence="2">M5</strain>
    </source>
</reference>
<organism evidence="2 3">
    <name type="scientific">Daphnia galeata</name>
    <dbReference type="NCBI Taxonomy" id="27404"/>
    <lineage>
        <taxon>Eukaryota</taxon>
        <taxon>Metazoa</taxon>
        <taxon>Ecdysozoa</taxon>
        <taxon>Arthropoda</taxon>
        <taxon>Crustacea</taxon>
        <taxon>Branchiopoda</taxon>
        <taxon>Diplostraca</taxon>
        <taxon>Cladocera</taxon>
        <taxon>Anomopoda</taxon>
        <taxon>Daphniidae</taxon>
        <taxon>Daphnia</taxon>
    </lineage>
</organism>
<feature type="region of interest" description="Disordered" evidence="1">
    <location>
        <begin position="1"/>
        <end position="27"/>
    </location>
</feature>
<evidence type="ECO:0000256" key="1">
    <source>
        <dbReference type="SAM" id="MobiDB-lite"/>
    </source>
</evidence>
<name>A0A8J2RMH3_9CRUS</name>
<keyword evidence="3" id="KW-1185">Reference proteome</keyword>